<evidence type="ECO:0000256" key="5">
    <source>
        <dbReference type="PROSITE-ProRule" id="PRU00169"/>
    </source>
</evidence>
<dbReference type="PROSITE" id="PS50045">
    <property type="entry name" value="SIGMA54_INTERACT_4"/>
    <property type="match status" value="1"/>
</dbReference>
<name>A0ABT5IW46_9NEIS</name>
<dbReference type="PANTHER" id="PTHR32071">
    <property type="entry name" value="TRANSCRIPTIONAL REGULATORY PROTEIN"/>
    <property type="match status" value="1"/>
</dbReference>
<dbReference type="RefSeq" id="WP_272751176.1">
    <property type="nucleotide sequence ID" value="NZ_JAQQLF010000006.1"/>
</dbReference>
<keyword evidence="3" id="KW-0805">Transcription regulation</keyword>
<dbReference type="SUPFAM" id="SSF52172">
    <property type="entry name" value="CheY-like"/>
    <property type="match status" value="1"/>
</dbReference>
<dbReference type="InterPro" id="IPR003593">
    <property type="entry name" value="AAA+_ATPase"/>
</dbReference>
<dbReference type="Pfam" id="PF02954">
    <property type="entry name" value="HTH_8"/>
    <property type="match status" value="1"/>
</dbReference>
<dbReference type="InterPro" id="IPR025944">
    <property type="entry name" value="Sigma_54_int_dom_CS"/>
</dbReference>
<dbReference type="Gene3D" id="1.10.8.60">
    <property type="match status" value="1"/>
</dbReference>
<dbReference type="Gene3D" id="3.40.50.2300">
    <property type="match status" value="1"/>
</dbReference>
<dbReference type="PRINTS" id="PR01590">
    <property type="entry name" value="HTHFIS"/>
</dbReference>
<accession>A0ABT5IW46</accession>
<dbReference type="CDD" id="cd00156">
    <property type="entry name" value="REC"/>
    <property type="match status" value="1"/>
</dbReference>
<dbReference type="InterPro" id="IPR002078">
    <property type="entry name" value="Sigma_54_int"/>
</dbReference>
<gene>
    <name evidence="8" type="ORF">PQU95_06090</name>
</gene>
<dbReference type="PROSITE" id="PS00688">
    <property type="entry name" value="SIGMA54_INTERACT_3"/>
    <property type="match status" value="1"/>
</dbReference>
<evidence type="ECO:0000256" key="2">
    <source>
        <dbReference type="ARBA" id="ARBA00022840"/>
    </source>
</evidence>
<dbReference type="Proteomes" id="UP001219956">
    <property type="component" value="Unassembled WGS sequence"/>
</dbReference>
<dbReference type="InterPro" id="IPR058031">
    <property type="entry name" value="AAA_lid_NorR"/>
</dbReference>
<dbReference type="InterPro" id="IPR009057">
    <property type="entry name" value="Homeodomain-like_sf"/>
</dbReference>
<dbReference type="PANTHER" id="PTHR32071:SF91">
    <property type="entry name" value="TUNGSTATE-RESPONSIVE TWO COMPONENT SIGMA54-DEPENDENT SIGNAL TRANSDUCTION SYSTEM RESPONSE REGULATOR FIS FAMILY"/>
    <property type="match status" value="1"/>
</dbReference>
<comment type="caution">
    <text evidence="8">The sequence shown here is derived from an EMBL/GenBank/DDBJ whole genome shotgun (WGS) entry which is preliminary data.</text>
</comment>
<evidence type="ECO:0000259" key="7">
    <source>
        <dbReference type="PROSITE" id="PS50110"/>
    </source>
</evidence>
<evidence type="ECO:0000256" key="3">
    <source>
        <dbReference type="ARBA" id="ARBA00023015"/>
    </source>
</evidence>
<keyword evidence="5" id="KW-0597">Phosphoprotein</keyword>
<dbReference type="Gene3D" id="1.10.10.60">
    <property type="entry name" value="Homeodomain-like"/>
    <property type="match status" value="1"/>
</dbReference>
<sequence>MQQENTLVAAAENAAKPWGSYSVLVVDDEPGMVNFIRRALEVRCGSVHTAGSVEDAEPLVAQQRFDLIVLDISLPGMSGVNWLKQLRERGVNSEVILMTAFADVETAIDALRAGASDFLLKPFSLAQLINSARRAFERARLEAENWVLRREVASHASRSHVSRDGLIGHSPAIAELRTLLQRFAPMPSTVLIQGESGTGKEVVARALHQQSPRANASFVPVNCAAIAQELIESELFGHVKGAYTGATGSRDGLFYYARGGTLFLDEIGELPLPIQAKLLRVLEERRIRPVGSEQEIKVDVRVIAATNKPLADEVAAGRFRADLYYRLQVLELHLPPLRERTEDLPELAAHFMDLLSPALGVQPVEVEPAILAAMAAYDWPGNVRELKNLVERSLILGYVPRDLPCTRAAGSAGPAGEAAANLAGADECLAEVENRHIRTILAACGGNKSEAARRLGISRKTLERKCLAWGE</sequence>
<dbReference type="InterPro" id="IPR027417">
    <property type="entry name" value="P-loop_NTPase"/>
</dbReference>
<evidence type="ECO:0000256" key="4">
    <source>
        <dbReference type="ARBA" id="ARBA00023163"/>
    </source>
</evidence>
<dbReference type="SMART" id="SM00448">
    <property type="entry name" value="REC"/>
    <property type="match status" value="1"/>
</dbReference>
<organism evidence="8 9">
    <name type="scientific">Vogesella aquatica</name>
    <dbReference type="NCBI Taxonomy" id="2984206"/>
    <lineage>
        <taxon>Bacteria</taxon>
        <taxon>Pseudomonadati</taxon>
        <taxon>Pseudomonadota</taxon>
        <taxon>Betaproteobacteria</taxon>
        <taxon>Neisseriales</taxon>
        <taxon>Chromobacteriaceae</taxon>
        <taxon>Vogesella</taxon>
    </lineage>
</organism>
<protein>
    <submittedName>
        <fullName evidence="8">Sigma-54 dependent transcriptional regulator</fullName>
    </submittedName>
</protein>
<keyword evidence="2" id="KW-0067">ATP-binding</keyword>
<evidence type="ECO:0000313" key="8">
    <source>
        <dbReference type="EMBL" id="MDC7716785.1"/>
    </source>
</evidence>
<dbReference type="PROSITE" id="PS00675">
    <property type="entry name" value="SIGMA54_INTERACT_1"/>
    <property type="match status" value="1"/>
</dbReference>
<evidence type="ECO:0000313" key="9">
    <source>
        <dbReference type="Proteomes" id="UP001219956"/>
    </source>
</evidence>
<dbReference type="SUPFAM" id="SSF52540">
    <property type="entry name" value="P-loop containing nucleoside triphosphate hydrolases"/>
    <property type="match status" value="1"/>
</dbReference>
<feature type="domain" description="Response regulatory" evidence="7">
    <location>
        <begin position="22"/>
        <end position="136"/>
    </location>
</feature>
<feature type="modified residue" description="4-aspartylphosphate" evidence="5">
    <location>
        <position position="71"/>
    </location>
</feature>
<dbReference type="Pfam" id="PF00158">
    <property type="entry name" value="Sigma54_activat"/>
    <property type="match status" value="1"/>
</dbReference>
<keyword evidence="1" id="KW-0547">Nucleotide-binding</keyword>
<dbReference type="Pfam" id="PF25601">
    <property type="entry name" value="AAA_lid_14"/>
    <property type="match status" value="1"/>
</dbReference>
<dbReference type="InterPro" id="IPR025662">
    <property type="entry name" value="Sigma_54_int_dom_ATP-bd_1"/>
</dbReference>
<dbReference type="PROSITE" id="PS50110">
    <property type="entry name" value="RESPONSE_REGULATORY"/>
    <property type="match status" value="1"/>
</dbReference>
<keyword evidence="9" id="KW-1185">Reference proteome</keyword>
<reference evidence="8 9" key="1">
    <citation type="submission" date="2023-01" db="EMBL/GenBank/DDBJ databases">
        <title>Novel species of the genus Vogesella isolated from rivers.</title>
        <authorList>
            <person name="Lu H."/>
        </authorList>
    </citation>
    <scope>NUCLEOTIDE SEQUENCE [LARGE SCALE GENOMIC DNA]</scope>
    <source>
        <strain evidence="8 9">DC21W</strain>
    </source>
</reference>
<keyword evidence="4" id="KW-0804">Transcription</keyword>
<dbReference type="InterPro" id="IPR002197">
    <property type="entry name" value="HTH_Fis"/>
</dbReference>
<dbReference type="InterPro" id="IPR011006">
    <property type="entry name" value="CheY-like_superfamily"/>
</dbReference>
<dbReference type="CDD" id="cd00009">
    <property type="entry name" value="AAA"/>
    <property type="match status" value="1"/>
</dbReference>
<dbReference type="Gene3D" id="3.40.50.300">
    <property type="entry name" value="P-loop containing nucleotide triphosphate hydrolases"/>
    <property type="match status" value="1"/>
</dbReference>
<dbReference type="SUPFAM" id="SSF46689">
    <property type="entry name" value="Homeodomain-like"/>
    <property type="match status" value="1"/>
</dbReference>
<dbReference type="Pfam" id="PF00072">
    <property type="entry name" value="Response_reg"/>
    <property type="match status" value="1"/>
</dbReference>
<evidence type="ECO:0000259" key="6">
    <source>
        <dbReference type="PROSITE" id="PS50045"/>
    </source>
</evidence>
<evidence type="ECO:0000256" key="1">
    <source>
        <dbReference type="ARBA" id="ARBA00022741"/>
    </source>
</evidence>
<proteinExistence type="predicted"/>
<dbReference type="InterPro" id="IPR001789">
    <property type="entry name" value="Sig_transdc_resp-reg_receiver"/>
</dbReference>
<dbReference type="SMART" id="SM00382">
    <property type="entry name" value="AAA"/>
    <property type="match status" value="1"/>
</dbReference>
<dbReference type="EMBL" id="JAQQLF010000006">
    <property type="protein sequence ID" value="MDC7716785.1"/>
    <property type="molecule type" value="Genomic_DNA"/>
</dbReference>
<feature type="domain" description="Sigma-54 factor interaction" evidence="6">
    <location>
        <begin position="166"/>
        <end position="395"/>
    </location>
</feature>